<accession>A0A6H1ZV65</accession>
<dbReference type="EMBL" id="MT142324">
    <property type="protein sequence ID" value="QJA78181.1"/>
    <property type="molecule type" value="Genomic_DNA"/>
</dbReference>
<name>A0A6H1ZV65_9ZZZZ</name>
<dbReference type="EMBL" id="MT141268">
    <property type="protein sequence ID" value="QJA57351.1"/>
    <property type="molecule type" value="Genomic_DNA"/>
</dbReference>
<dbReference type="EMBL" id="MT144291">
    <property type="protein sequence ID" value="QJA51823.1"/>
    <property type="molecule type" value="Genomic_DNA"/>
</dbReference>
<evidence type="ECO:0000313" key="2">
    <source>
        <dbReference type="EMBL" id="QJA57351.1"/>
    </source>
</evidence>
<protein>
    <submittedName>
        <fullName evidence="1">Uncharacterized protein</fullName>
    </submittedName>
</protein>
<reference evidence="1" key="1">
    <citation type="submission" date="2020-03" db="EMBL/GenBank/DDBJ databases">
        <title>The deep terrestrial virosphere.</title>
        <authorList>
            <person name="Holmfeldt K."/>
            <person name="Nilsson E."/>
            <person name="Simone D."/>
            <person name="Lopez-Fernandez M."/>
            <person name="Wu X."/>
            <person name="de Brujin I."/>
            <person name="Lundin D."/>
            <person name="Andersson A."/>
            <person name="Bertilsson S."/>
            <person name="Dopson M."/>
        </authorList>
    </citation>
    <scope>NUCLEOTIDE SEQUENCE</scope>
    <source>
        <strain evidence="3">MM415A01118</strain>
        <strain evidence="2">MM415B01659</strain>
        <strain evidence="1">TM448A02311</strain>
        <strain evidence="4">TM448B01472</strain>
    </source>
</reference>
<dbReference type="EMBL" id="MT144765">
    <property type="protein sequence ID" value="QJH99045.1"/>
    <property type="molecule type" value="Genomic_DNA"/>
</dbReference>
<evidence type="ECO:0000313" key="1">
    <source>
        <dbReference type="EMBL" id="QJA51823.1"/>
    </source>
</evidence>
<evidence type="ECO:0000313" key="3">
    <source>
        <dbReference type="EMBL" id="QJA78181.1"/>
    </source>
</evidence>
<proteinExistence type="predicted"/>
<evidence type="ECO:0000313" key="4">
    <source>
        <dbReference type="EMBL" id="QJH99045.1"/>
    </source>
</evidence>
<sequence>MADGKSIRKLGDVVIAGRDYPAKVKILEVLDHEVVITDFDHVVIQDEKPNTDGELVKVVTADYYNVIVDDNDVLRTFSTGAQPIVKILDVLDKDDLPLLATFHKEGQTYVVK</sequence>
<gene>
    <name evidence="3" type="ORF">MM415A01118_0007</name>
    <name evidence="2" type="ORF">MM415B01659_0020</name>
    <name evidence="1" type="ORF">TM448A02311_0006</name>
    <name evidence="4" type="ORF">TM448B01472_0007</name>
</gene>
<organism evidence="1">
    <name type="scientific">viral metagenome</name>
    <dbReference type="NCBI Taxonomy" id="1070528"/>
    <lineage>
        <taxon>unclassified sequences</taxon>
        <taxon>metagenomes</taxon>
        <taxon>organismal metagenomes</taxon>
    </lineage>
</organism>
<dbReference type="AlphaFoldDB" id="A0A6H1ZV65"/>